<dbReference type="Pfam" id="PF07714">
    <property type="entry name" value="PK_Tyr_Ser-Thr"/>
    <property type="match status" value="1"/>
</dbReference>
<dbReference type="AlphaFoldDB" id="A0A067JJH5"/>
<evidence type="ECO:0000256" key="2">
    <source>
        <dbReference type="ARBA" id="ARBA00022475"/>
    </source>
</evidence>
<dbReference type="GO" id="GO:0005524">
    <property type="term" value="F:ATP binding"/>
    <property type="evidence" value="ECO:0007669"/>
    <property type="project" value="InterPro"/>
</dbReference>
<dbReference type="EMBL" id="KK915137">
    <property type="protein sequence ID" value="KDP24121.1"/>
    <property type="molecule type" value="Genomic_DNA"/>
</dbReference>
<evidence type="ECO:0000313" key="5">
    <source>
        <dbReference type="Proteomes" id="UP000027138"/>
    </source>
</evidence>
<dbReference type="GO" id="GO:0004672">
    <property type="term" value="F:protein kinase activity"/>
    <property type="evidence" value="ECO:0007669"/>
    <property type="project" value="InterPro"/>
</dbReference>
<evidence type="ECO:0000259" key="3">
    <source>
        <dbReference type="PROSITE" id="PS50011"/>
    </source>
</evidence>
<dbReference type="InterPro" id="IPR001245">
    <property type="entry name" value="Ser-Thr/Tyr_kinase_cat_dom"/>
</dbReference>
<organism evidence="4 5">
    <name type="scientific">Jatropha curcas</name>
    <name type="common">Barbados nut</name>
    <dbReference type="NCBI Taxonomy" id="180498"/>
    <lineage>
        <taxon>Eukaryota</taxon>
        <taxon>Viridiplantae</taxon>
        <taxon>Streptophyta</taxon>
        <taxon>Embryophyta</taxon>
        <taxon>Tracheophyta</taxon>
        <taxon>Spermatophyta</taxon>
        <taxon>Magnoliopsida</taxon>
        <taxon>eudicotyledons</taxon>
        <taxon>Gunneridae</taxon>
        <taxon>Pentapetalae</taxon>
        <taxon>rosids</taxon>
        <taxon>fabids</taxon>
        <taxon>Malpighiales</taxon>
        <taxon>Euphorbiaceae</taxon>
        <taxon>Crotonoideae</taxon>
        <taxon>Jatropheae</taxon>
        <taxon>Jatropha</taxon>
    </lineage>
</organism>
<evidence type="ECO:0000256" key="1">
    <source>
        <dbReference type="ARBA" id="ARBA00004236"/>
    </source>
</evidence>
<dbReference type="InterPro" id="IPR000719">
    <property type="entry name" value="Prot_kinase_dom"/>
</dbReference>
<name>A0A067JJH5_JATCU</name>
<proteinExistence type="predicted"/>
<evidence type="ECO:0000313" key="4">
    <source>
        <dbReference type="EMBL" id="KDP24121.1"/>
    </source>
</evidence>
<accession>A0A067JJH5</accession>
<keyword evidence="2" id="KW-0472">Membrane</keyword>
<dbReference type="SUPFAM" id="SSF56112">
    <property type="entry name" value="Protein kinase-like (PK-like)"/>
    <property type="match status" value="1"/>
</dbReference>
<dbReference type="OrthoDB" id="1711336at2759"/>
<feature type="domain" description="Protein kinase" evidence="3">
    <location>
        <begin position="6"/>
        <end position="152"/>
    </location>
</feature>
<dbReference type="Gene3D" id="1.10.510.10">
    <property type="entry name" value="Transferase(Phosphotransferase) domain 1"/>
    <property type="match status" value="1"/>
</dbReference>
<dbReference type="PROSITE" id="PS50011">
    <property type="entry name" value="PROTEIN_KINASE_DOM"/>
    <property type="match status" value="1"/>
</dbReference>
<keyword evidence="5" id="KW-1185">Reference proteome</keyword>
<keyword evidence="2" id="KW-1003">Cell membrane</keyword>
<protein>
    <recommendedName>
        <fullName evidence="3">Protein kinase domain-containing protein</fullName>
    </recommendedName>
</protein>
<dbReference type="InterPro" id="IPR011009">
    <property type="entry name" value="Kinase-like_dom_sf"/>
</dbReference>
<gene>
    <name evidence="4" type="ORF">JCGZ_25778</name>
</gene>
<sequence>MFTNGFSEGNLMWKFQFGKLFWGKINERKVIVKIWEYPEMYKVFEGDNEGRVRDEIELLQHPKLIGHPNLVKLVGYCYDEQQLGTVYDLDPLGSVYELAPKGCFTWLHRIKVAYEFACLLKFLHIRNPPYESCLVRSIDAAHIMLDKEYTPE</sequence>
<dbReference type="Proteomes" id="UP000027138">
    <property type="component" value="Unassembled WGS sequence"/>
</dbReference>
<comment type="subcellular location">
    <subcellularLocation>
        <location evidence="1">Cell membrane</location>
    </subcellularLocation>
</comment>
<reference evidence="4 5" key="1">
    <citation type="journal article" date="2014" name="PLoS ONE">
        <title>Global Analysis of Gene Expression Profiles in Physic Nut (Jatropha curcas L.) Seedlings Exposed to Salt Stress.</title>
        <authorList>
            <person name="Zhang L."/>
            <person name="Zhang C."/>
            <person name="Wu P."/>
            <person name="Chen Y."/>
            <person name="Li M."/>
            <person name="Jiang H."/>
            <person name="Wu G."/>
        </authorList>
    </citation>
    <scope>NUCLEOTIDE SEQUENCE [LARGE SCALE GENOMIC DNA]</scope>
    <source>
        <strain evidence="5">cv. GZQX0401</strain>
        <tissue evidence="4">Young leaves</tissue>
    </source>
</reference>
<dbReference type="PANTHER" id="PTHR45621">
    <property type="entry name" value="OS01G0588500 PROTEIN-RELATED"/>
    <property type="match status" value="1"/>
</dbReference>
<dbReference type="GO" id="GO:0005886">
    <property type="term" value="C:plasma membrane"/>
    <property type="evidence" value="ECO:0007669"/>
    <property type="project" value="UniProtKB-SubCell"/>
</dbReference>
<dbReference type="InterPro" id="IPR050823">
    <property type="entry name" value="Plant_Ser_Thr_Prot_Kinase"/>
</dbReference>